<sequence>MAFGDGPDDAALRSAWDTFCDKLKDAGSRVFKDHNPASGVQRVDGFRFLTQNLGQAFDLALETRDTRYPAIHTFCHPTRKLGGDCADFLYQQAWIDGSSTYRITGDRGTAAFFNITVQGPRPVGPGVLHEPFGDVPEANLSGTQLRIDDDGGFEIYVGGPRREPNWLPTTAGSRKLFIRQGFDRWDEVPARMRIERVDMTTPRPLPTPADMTAAIEWAGDFLTAMMSDWPEYPFTHGGVDPEHLNRFPDVAATGADAKRGRAAANMHWRLAGDEALIIEFEAHDGLWMLTNMGAFFTSMDYLYRPVSYTPSRTAVDADGVVRLVLSHDDPGYHNWIDTQGFERGNLTYRHMLDGEPVPLRTRLVKRAELADALPPDTATVTPQQRAEQMWQRFTGVRRRYAG</sequence>
<accession>A0A1H6KGA6</accession>
<protein>
    <recommendedName>
        <fullName evidence="1">DUF1214 domain-containing protein</fullName>
    </recommendedName>
</protein>
<keyword evidence="3" id="KW-1185">Reference proteome</keyword>
<dbReference type="STRING" id="370526.SAMN04489835_3296"/>
<evidence type="ECO:0000259" key="1">
    <source>
        <dbReference type="Pfam" id="PF06742"/>
    </source>
</evidence>
<dbReference type="RefSeq" id="WP_083408058.1">
    <property type="nucleotide sequence ID" value="NZ_LT629971.1"/>
</dbReference>
<proteinExistence type="predicted"/>
<gene>
    <name evidence="2" type="ORF">SAMN04489835_3296</name>
</gene>
<feature type="domain" description="DUF1214" evidence="1">
    <location>
        <begin position="93"/>
        <end position="178"/>
    </location>
</feature>
<dbReference type="Proteomes" id="UP000182915">
    <property type="component" value="Chromosome I"/>
</dbReference>
<dbReference type="AlphaFoldDB" id="A0A1H6KGA6"/>
<evidence type="ECO:0000313" key="3">
    <source>
        <dbReference type="Proteomes" id="UP000182915"/>
    </source>
</evidence>
<dbReference type="OrthoDB" id="3204158at2"/>
<dbReference type="Pfam" id="PF06742">
    <property type="entry name" value="DUF1214"/>
    <property type="match status" value="1"/>
</dbReference>
<evidence type="ECO:0000313" key="2">
    <source>
        <dbReference type="EMBL" id="SEH72309.1"/>
    </source>
</evidence>
<name>A0A1H6KGA6_MYCRU</name>
<dbReference type="InterPro" id="IPR010621">
    <property type="entry name" value="DUF1214"/>
</dbReference>
<reference evidence="3" key="1">
    <citation type="submission" date="2016-10" db="EMBL/GenBank/DDBJ databases">
        <authorList>
            <person name="Varghese N."/>
            <person name="Submissions S."/>
        </authorList>
    </citation>
    <scope>NUCLEOTIDE SEQUENCE [LARGE SCALE GENOMIC DNA]</scope>
    <source>
        <strain evidence="3">DSM 45405</strain>
    </source>
</reference>
<dbReference type="SUPFAM" id="SSF160935">
    <property type="entry name" value="VPA0735-like"/>
    <property type="match status" value="1"/>
</dbReference>
<organism evidence="2 3">
    <name type="scientific">Mycolicibacterium rutilum</name>
    <name type="common">Mycobacterium rutilum</name>
    <dbReference type="NCBI Taxonomy" id="370526"/>
    <lineage>
        <taxon>Bacteria</taxon>
        <taxon>Bacillati</taxon>
        <taxon>Actinomycetota</taxon>
        <taxon>Actinomycetes</taxon>
        <taxon>Mycobacteriales</taxon>
        <taxon>Mycobacteriaceae</taxon>
        <taxon>Mycolicibacterium</taxon>
    </lineage>
</organism>
<dbReference type="EMBL" id="LT629971">
    <property type="protein sequence ID" value="SEH72309.1"/>
    <property type="molecule type" value="Genomic_DNA"/>
</dbReference>